<gene>
    <name evidence="2" type="ORF">ENW48_08825</name>
</gene>
<feature type="domain" description="Amine oxidase" evidence="1">
    <location>
        <begin position="56"/>
        <end position="481"/>
    </location>
</feature>
<proteinExistence type="predicted"/>
<dbReference type="InterPro" id="IPR050464">
    <property type="entry name" value="Zeta_carotene_desat/Oxidored"/>
</dbReference>
<evidence type="ECO:0000259" key="1">
    <source>
        <dbReference type="Pfam" id="PF01593"/>
    </source>
</evidence>
<accession>A0A7C5AMR7</accession>
<protein>
    <submittedName>
        <fullName evidence="2">FAD-dependent oxidoreductase</fullName>
    </submittedName>
</protein>
<dbReference type="EMBL" id="DTKJ01000059">
    <property type="protein sequence ID" value="HGZ12309.1"/>
    <property type="molecule type" value="Genomic_DNA"/>
</dbReference>
<reference evidence="2" key="1">
    <citation type="journal article" date="2020" name="mSystems">
        <title>Genome- and Community-Level Interaction Insights into Carbon Utilization and Element Cycling Functions of Hydrothermarchaeota in Hydrothermal Sediment.</title>
        <authorList>
            <person name="Zhou Z."/>
            <person name="Liu Y."/>
            <person name="Xu W."/>
            <person name="Pan J."/>
            <person name="Luo Z.H."/>
            <person name="Li M."/>
        </authorList>
    </citation>
    <scope>NUCLEOTIDE SEQUENCE [LARGE SCALE GENOMIC DNA]</scope>
    <source>
        <strain evidence="2">SpSt-853</strain>
    </source>
</reference>
<dbReference type="InterPro" id="IPR002937">
    <property type="entry name" value="Amino_oxidase"/>
</dbReference>
<organism evidence="2">
    <name type="scientific">Desulfobacca acetoxidans</name>
    <dbReference type="NCBI Taxonomy" id="60893"/>
    <lineage>
        <taxon>Bacteria</taxon>
        <taxon>Pseudomonadati</taxon>
        <taxon>Thermodesulfobacteriota</taxon>
        <taxon>Desulfobaccia</taxon>
        <taxon>Desulfobaccales</taxon>
        <taxon>Desulfobaccaceae</taxon>
        <taxon>Desulfobacca</taxon>
    </lineage>
</organism>
<dbReference type="PANTHER" id="PTHR42923">
    <property type="entry name" value="PROTOPORPHYRINOGEN OXIDASE"/>
    <property type="match status" value="1"/>
</dbReference>
<dbReference type="AlphaFoldDB" id="A0A7C5AMR7"/>
<dbReference type="InterPro" id="IPR036188">
    <property type="entry name" value="FAD/NAD-bd_sf"/>
</dbReference>
<dbReference type="Gene3D" id="3.50.50.60">
    <property type="entry name" value="FAD/NAD(P)-binding domain"/>
    <property type="match status" value="1"/>
</dbReference>
<sequence>MSNEEKAIPSETLPLIKPWGGDVPELCHSHLLSASQPLWPERPREKMEVVVVGAGLSGLTAAYHLRDRQVVVLEAEGHPGGVCLPGSYRGLPYPAGSAYFYYPWTEEWRRWYQDLGLDADAALVEGPASALFYQGEWIPDCFSEAGLKALPFGPAVRDKLLHFAANLVTWEEEWEPLGAETLTRPELDRYSLRAFLEEVQGLPPEVTRLFSPYCSSCLGAGPEAVSAWAALYFLMSEFSPTTRTAAFPEGNARLIRALAQALPGKLRLKQVVLGVRPAGKAVRLLVQDAGEKEPYCLETEVVVLAVGKFAARKLLSPEAGWTPQDFEIFRYSSYVVAALCGSLNLAAPGYENWVVDKGVFSDFILTPRRAQPGEPQVMVVFAPQPFPMGRQTLLASRPQDKGEEILAAVASLFPALKKEVQELHLYRFGHAQVVPYPGFLTRLKERFQARQGRIILSNSDSEGLPCIEAAIVQGKKAARQVREFLKD</sequence>
<name>A0A7C5AMR7_9BACT</name>
<evidence type="ECO:0000313" key="2">
    <source>
        <dbReference type="EMBL" id="HGZ12309.1"/>
    </source>
</evidence>
<dbReference type="GO" id="GO:0016491">
    <property type="term" value="F:oxidoreductase activity"/>
    <property type="evidence" value="ECO:0007669"/>
    <property type="project" value="InterPro"/>
</dbReference>
<dbReference type="Pfam" id="PF01593">
    <property type="entry name" value="Amino_oxidase"/>
    <property type="match status" value="1"/>
</dbReference>
<comment type="caution">
    <text evidence="2">The sequence shown here is derived from an EMBL/GenBank/DDBJ whole genome shotgun (WGS) entry which is preliminary data.</text>
</comment>
<dbReference type="SUPFAM" id="SSF51905">
    <property type="entry name" value="FAD/NAD(P)-binding domain"/>
    <property type="match status" value="1"/>
</dbReference>